<dbReference type="InterPro" id="IPR010045">
    <property type="entry name" value="DeoB"/>
</dbReference>
<dbReference type="HAMAP" id="MF_00740">
    <property type="entry name" value="Phosphopentomut"/>
    <property type="match status" value="1"/>
</dbReference>
<organism evidence="8 9">
    <name type="scientific">Chelativorans salis</name>
    <dbReference type="NCBI Taxonomy" id="2978478"/>
    <lineage>
        <taxon>Bacteria</taxon>
        <taxon>Pseudomonadati</taxon>
        <taxon>Pseudomonadota</taxon>
        <taxon>Alphaproteobacteria</taxon>
        <taxon>Hyphomicrobiales</taxon>
        <taxon>Phyllobacteriaceae</taxon>
        <taxon>Chelativorans</taxon>
    </lineage>
</organism>
<reference evidence="8 9" key="1">
    <citation type="submission" date="2022-09" db="EMBL/GenBank/DDBJ databases">
        <title>Chelativorans salina sp. nov., a novel slightly halophilic bacterium isolated from a saline lake sediment enrichment.</title>
        <authorList>
            <person name="Gao L."/>
            <person name="Fang B.-Z."/>
            <person name="Li W.-J."/>
        </authorList>
    </citation>
    <scope>NUCLEOTIDE SEQUENCE [LARGE SCALE GENOMIC DNA]</scope>
    <source>
        <strain evidence="8 9">EGI FJ00035</strain>
    </source>
</reference>
<protein>
    <recommendedName>
        <fullName evidence="4 5">Phosphopentomutase</fullName>
        <ecNumber evidence="4 5">5.4.2.7</ecNumber>
    </recommendedName>
    <alternativeName>
        <fullName evidence="4">Phosphodeoxyribomutase</fullName>
    </alternativeName>
</protein>
<evidence type="ECO:0000256" key="3">
    <source>
        <dbReference type="ARBA" id="ARBA00023211"/>
    </source>
</evidence>
<keyword evidence="4 8" id="KW-0413">Isomerase</keyword>
<evidence type="ECO:0000256" key="2">
    <source>
        <dbReference type="ARBA" id="ARBA00022723"/>
    </source>
</evidence>
<dbReference type="Gene3D" id="3.30.70.1250">
    <property type="entry name" value="Phosphopentomutase"/>
    <property type="match status" value="1"/>
</dbReference>
<dbReference type="PIRSF" id="PIRSF001491">
    <property type="entry name" value="Ppentomutase"/>
    <property type="match status" value="1"/>
</dbReference>
<feature type="binding site" evidence="4">
    <location>
        <position position="344"/>
    </location>
    <ligand>
        <name>Mn(2+)</name>
        <dbReference type="ChEBI" id="CHEBI:29035"/>
        <label>1</label>
    </ligand>
</feature>
<dbReference type="InterPro" id="IPR024052">
    <property type="entry name" value="Phosphopentomutase_DeoB_cap_sf"/>
</dbReference>
<dbReference type="InterPro" id="IPR017850">
    <property type="entry name" value="Alkaline_phosphatase_core_sf"/>
</dbReference>
<comment type="function">
    <text evidence="4">Isomerase that catalyzes the conversion of deoxy-ribose 1-phosphate (dRib-1-P) and ribose 1-phosphate (Rib-1-P) to deoxy-ribose 5-phosphate (dRib-5-P) and ribose 5-phosphate (Rib-5-P), respectively.</text>
</comment>
<keyword evidence="4" id="KW-0963">Cytoplasm</keyword>
<evidence type="ECO:0000313" key="9">
    <source>
        <dbReference type="Proteomes" id="UP001320831"/>
    </source>
</evidence>
<keyword evidence="9" id="KW-1185">Reference proteome</keyword>
<evidence type="ECO:0000256" key="6">
    <source>
        <dbReference type="SAM" id="MobiDB-lite"/>
    </source>
</evidence>
<accession>A0ABT2LIW7</accession>
<dbReference type="RefSeq" id="WP_260900928.1">
    <property type="nucleotide sequence ID" value="NZ_JAOCZP010000001.1"/>
</dbReference>
<dbReference type="Gene3D" id="3.40.720.10">
    <property type="entry name" value="Alkaline Phosphatase, subunit A"/>
    <property type="match status" value="1"/>
</dbReference>
<sequence length="410" mass="43615">MARAFLFVLDSFGIGHATDAERFGDAGADTYGHIEAAAARSEADRAGLRQGPLSLPNMRGLGLDHAAALAAGRDRAPGHVPTGFFGAADEKSSGKDTPSGHWEMAGVPVPFEWGYFPETVPTFPAELTDRLIAEADTPGILGNCHASGTEIIARLGEEHIRTGRPICYTSADSVFQIAAHESHFGLSRLYALCETARRLVDEYNIGRVIARPFVGENAGTFERTANRRDYAVPPPEPTLLDRVIAGGGHVLAVGKIGDIFAHQGVSEVRKAAGNMALFDATLDAMEEAEEGDLVFTNFVDFDTLYGHRRDVAGYAAALEAFDRRLPEALARLRQGDVLILTADHGCDPTWTGTDHTRERIPIIGTGPGLDTGSIGLRSTYADIGETIAAHLGLAPGRHGKALLPAQSADA</sequence>
<comment type="similarity">
    <text evidence="1 4">Belongs to the phosphopentomutase family.</text>
</comment>
<comment type="subcellular location">
    <subcellularLocation>
        <location evidence="4">Cytoplasm</location>
    </subcellularLocation>
</comment>
<name>A0ABT2LIW7_9HYPH</name>
<feature type="domain" description="Metalloenzyme" evidence="7">
    <location>
        <begin position="3"/>
        <end position="394"/>
    </location>
</feature>
<evidence type="ECO:0000256" key="5">
    <source>
        <dbReference type="NCBIfam" id="TIGR01696"/>
    </source>
</evidence>
<dbReference type="EMBL" id="JAOCZP010000001">
    <property type="protein sequence ID" value="MCT7374526.1"/>
    <property type="molecule type" value="Genomic_DNA"/>
</dbReference>
<dbReference type="EC" id="5.4.2.7" evidence="4 5"/>
<evidence type="ECO:0000256" key="4">
    <source>
        <dbReference type="HAMAP-Rule" id="MF_00740"/>
    </source>
</evidence>
<dbReference type="SUPFAM" id="SSF143856">
    <property type="entry name" value="DeoB insert domain-like"/>
    <property type="match status" value="1"/>
</dbReference>
<keyword evidence="3 4" id="KW-0464">Manganese</keyword>
<dbReference type="CDD" id="cd16009">
    <property type="entry name" value="PPM"/>
    <property type="match status" value="1"/>
</dbReference>
<feature type="binding site" evidence="4">
    <location>
        <position position="343"/>
    </location>
    <ligand>
        <name>Mn(2+)</name>
        <dbReference type="ChEBI" id="CHEBI:29035"/>
        <label>1</label>
    </ligand>
</feature>
<dbReference type="SUPFAM" id="SSF53649">
    <property type="entry name" value="Alkaline phosphatase-like"/>
    <property type="match status" value="1"/>
</dbReference>
<dbReference type="Pfam" id="PF01676">
    <property type="entry name" value="Metalloenzyme"/>
    <property type="match status" value="1"/>
</dbReference>
<feature type="binding site" evidence="4">
    <location>
        <position position="302"/>
    </location>
    <ligand>
        <name>Mn(2+)</name>
        <dbReference type="ChEBI" id="CHEBI:29035"/>
        <label>2</label>
    </ligand>
</feature>
<feature type="binding site" evidence="4">
    <location>
        <position position="355"/>
    </location>
    <ligand>
        <name>Mn(2+)</name>
        <dbReference type="ChEBI" id="CHEBI:29035"/>
        <label>2</label>
    </ligand>
</feature>
<dbReference type="Proteomes" id="UP001320831">
    <property type="component" value="Unassembled WGS sequence"/>
</dbReference>
<evidence type="ECO:0000259" key="7">
    <source>
        <dbReference type="Pfam" id="PF01676"/>
    </source>
</evidence>
<comment type="cofactor">
    <cofactor evidence="4">
        <name>Mn(2+)</name>
        <dbReference type="ChEBI" id="CHEBI:29035"/>
    </cofactor>
    <text evidence="4">Binds 2 manganese ions.</text>
</comment>
<dbReference type="GO" id="GO:0008973">
    <property type="term" value="F:phosphopentomutase activity"/>
    <property type="evidence" value="ECO:0007669"/>
    <property type="project" value="UniProtKB-EC"/>
</dbReference>
<evidence type="ECO:0000313" key="8">
    <source>
        <dbReference type="EMBL" id="MCT7374526.1"/>
    </source>
</evidence>
<keyword evidence="2 4" id="KW-0479">Metal-binding</keyword>
<dbReference type="PANTHER" id="PTHR21110">
    <property type="entry name" value="PHOSPHOPENTOMUTASE"/>
    <property type="match status" value="1"/>
</dbReference>
<feature type="binding site" evidence="4">
    <location>
        <position position="307"/>
    </location>
    <ligand>
        <name>Mn(2+)</name>
        <dbReference type="ChEBI" id="CHEBI:29035"/>
        <label>2</label>
    </ligand>
</feature>
<dbReference type="PANTHER" id="PTHR21110:SF0">
    <property type="entry name" value="PHOSPHOPENTOMUTASE"/>
    <property type="match status" value="1"/>
</dbReference>
<dbReference type="NCBIfam" id="TIGR01696">
    <property type="entry name" value="deoB"/>
    <property type="match status" value="1"/>
</dbReference>
<comment type="caution">
    <text evidence="8">The sequence shown here is derived from an EMBL/GenBank/DDBJ whole genome shotgun (WGS) entry which is preliminary data.</text>
</comment>
<dbReference type="NCBIfam" id="NF003766">
    <property type="entry name" value="PRK05362.1"/>
    <property type="match status" value="1"/>
</dbReference>
<feature type="region of interest" description="Disordered" evidence="6">
    <location>
        <begin position="80"/>
        <end position="101"/>
    </location>
</feature>
<gene>
    <name evidence="4" type="primary">deoB</name>
    <name evidence="8" type="ORF">N5A92_05695</name>
</gene>
<evidence type="ECO:0000256" key="1">
    <source>
        <dbReference type="ARBA" id="ARBA00010373"/>
    </source>
</evidence>
<proteinExistence type="inferred from homology"/>
<comment type="catalytic activity">
    <reaction evidence="4">
        <text>alpha-D-ribose 1-phosphate = D-ribose 5-phosphate</text>
        <dbReference type="Rhea" id="RHEA:18793"/>
        <dbReference type="ChEBI" id="CHEBI:57720"/>
        <dbReference type="ChEBI" id="CHEBI:78346"/>
        <dbReference type="EC" id="5.4.2.7"/>
    </reaction>
</comment>
<feature type="binding site" evidence="4">
    <location>
        <position position="10"/>
    </location>
    <ligand>
        <name>Mn(2+)</name>
        <dbReference type="ChEBI" id="CHEBI:29035"/>
        <label>1</label>
    </ligand>
</feature>
<dbReference type="InterPro" id="IPR006124">
    <property type="entry name" value="Metalloenzyme"/>
</dbReference>
<comment type="catalytic activity">
    <reaction evidence="4">
        <text>2-deoxy-alpha-D-ribose 1-phosphate = 2-deoxy-D-ribose 5-phosphate</text>
        <dbReference type="Rhea" id="RHEA:27658"/>
        <dbReference type="ChEBI" id="CHEBI:57259"/>
        <dbReference type="ChEBI" id="CHEBI:62877"/>
        <dbReference type="EC" id="5.4.2.7"/>
    </reaction>
</comment>
<comment type="pathway">
    <text evidence="4">Carbohydrate degradation; 2-deoxy-D-ribose 1-phosphate degradation; D-glyceraldehyde 3-phosphate and acetaldehyde from 2-deoxy-alpha-D-ribose 1-phosphate: step 1/2.</text>
</comment>